<keyword evidence="1" id="KW-0812">Transmembrane</keyword>
<evidence type="ECO:0000313" key="2">
    <source>
        <dbReference type="EMBL" id="MFC6880744.1"/>
    </source>
</evidence>
<gene>
    <name evidence="2" type="ORF">ACFQKB_13335</name>
</gene>
<comment type="caution">
    <text evidence="2">The sequence shown here is derived from an EMBL/GenBank/DDBJ whole genome shotgun (WGS) entry which is preliminary data.</text>
</comment>
<protein>
    <submittedName>
        <fullName evidence="2">Uncharacterized protein</fullName>
    </submittedName>
</protein>
<dbReference type="EMBL" id="JBHSXS010000006">
    <property type="protein sequence ID" value="MFC6880744.1"/>
    <property type="molecule type" value="Genomic_DNA"/>
</dbReference>
<evidence type="ECO:0000313" key="3">
    <source>
        <dbReference type="Proteomes" id="UP001596380"/>
    </source>
</evidence>
<feature type="transmembrane region" description="Helical" evidence="1">
    <location>
        <begin position="6"/>
        <end position="25"/>
    </location>
</feature>
<keyword evidence="1" id="KW-1133">Transmembrane helix</keyword>
<evidence type="ECO:0000256" key="1">
    <source>
        <dbReference type="SAM" id="Phobius"/>
    </source>
</evidence>
<accession>A0ABW2CG94</accession>
<reference evidence="3" key="1">
    <citation type="journal article" date="2019" name="Int. J. Syst. Evol. Microbiol.">
        <title>The Global Catalogue of Microorganisms (GCM) 10K type strain sequencing project: providing services to taxonomists for standard genome sequencing and annotation.</title>
        <authorList>
            <consortium name="The Broad Institute Genomics Platform"/>
            <consortium name="The Broad Institute Genome Sequencing Center for Infectious Disease"/>
            <person name="Wu L."/>
            <person name="Ma J."/>
        </authorList>
    </citation>
    <scope>NUCLEOTIDE SEQUENCE [LARGE SCALE GENOMIC DNA]</scope>
    <source>
        <strain evidence="3">JCM 3369</strain>
    </source>
</reference>
<sequence length="58" mass="5910">MPAHALSLAVGGLTVLAFVGLTMFIVHATPVGARARVLTATASLMACVPAILFALYGR</sequence>
<dbReference type="Proteomes" id="UP001596380">
    <property type="component" value="Unassembled WGS sequence"/>
</dbReference>
<dbReference type="RefSeq" id="WP_160826245.1">
    <property type="nucleotide sequence ID" value="NZ_JBHSXE010000001.1"/>
</dbReference>
<organism evidence="2 3">
    <name type="scientific">Actinomadura yumaensis</name>
    <dbReference type="NCBI Taxonomy" id="111807"/>
    <lineage>
        <taxon>Bacteria</taxon>
        <taxon>Bacillati</taxon>
        <taxon>Actinomycetota</taxon>
        <taxon>Actinomycetes</taxon>
        <taxon>Streptosporangiales</taxon>
        <taxon>Thermomonosporaceae</taxon>
        <taxon>Actinomadura</taxon>
    </lineage>
</organism>
<proteinExistence type="predicted"/>
<name>A0ABW2CG94_9ACTN</name>
<keyword evidence="1" id="KW-0472">Membrane</keyword>
<feature type="transmembrane region" description="Helical" evidence="1">
    <location>
        <begin position="37"/>
        <end position="56"/>
    </location>
</feature>
<keyword evidence="3" id="KW-1185">Reference proteome</keyword>